<gene>
    <name evidence="6" type="ORF">N5J11_08365</name>
</gene>
<dbReference type="PANTHER" id="PTHR47053:SF1">
    <property type="entry name" value="MUREIN DD-ENDOPEPTIDASE MEPH-RELATED"/>
    <property type="match status" value="1"/>
</dbReference>
<dbReference type="EMBL" id="JAOCJE010000001">
    <property type="protein sequence ID" value="MDH1339251.1"/>
    <property type="molecule type" value="Genomic_DNA"/>
</dbReference>
<proteinExistence type="inferred from homology"/>
<dbReference type="RefSeq" id="WP_279534969.1">
    <property type="nucleotide sequence ID" value="NZ_CAURUH010000033.1"/>
</dbReference>
<protein>
    <submittedName>
        <fullName evidence="6">C40 family peptidase</fullName>
    </submittedName>
</protein>
<dbReference type="PANTHER" id="PTHR47053">
    <property type="entry name" value="MUREIN DD-ENDOPEPTIDASE MEPH-RELATED"/>
    <property type="match status" value="1"/>
</dbReference>
<dbReference type="GO" id="GO:0008234">
    <property type="term" value="F:cysteine-type peptidase activity"/>
    <property type="evidence" value="ECO:0007669"/>
    <property type="project" value="UniProtKB-KW"/>
</dbReference>
<keyword evidence="4" id="KW-0788">Thiol protease</keyword>
<reference evidence="6" key="1">
    <citation type="submission" date="2022-09" db="EMBL/GenBank/DDBJ databases">
        <title>Intensive care unit water sources are persistently colonized with multi-drug resistant bacteria and are the site of extensive horizontal gene transfer of antibiotic resistance genes.</title>
        <authorList>
            <person name="Diorio-Toth L."/>
        </authorList>
    </citation>
    <scope>NUCLEOTIDE SEQUENCE</scope>
    <source>
        <strain evidence="6">GD03704</strain>
    </source>
</reference>
<dbReference type="InterPro" id="IPR051202">
    <property type="entry name" value="Peptidase_C40"/>
</dbReference>
<dbReference type="Proteomes" id="UP001161697">
    <property type="component" value="Unassembled WGS sequence"/>
</dbReference>
<accession>A0AA42QAG0</accession>
<evidence type="ECO:0000313" key="7">
    <source>
        <dbReference type="Proteomes" id="UP001161697"/>
    </source>
</evidence>
<dbReference type="InterPro" id="IPR038765">
    <property type="entry name" value="Papain-like_cys_pep_sf"/>
</dbReference>
<feature type="domain" description="NlpC/P60" evidence="5">
    <location>
        <begin position="1"/>
        <end position="38"/>
    </location>
</feature>
<dbReference type="GO" id="GO:0006508">
    <property type="term" value="P:proteolysis"/>
    <property type="evidence" value="ECO:0007669"/>
    <property type="project" value="UniProtKB-KW"/>
</dbReference>
<keyword evidence="3" id="KW-0378">Hydrolase</keyword>
<dbReference type="Pfam" id="PF00877">
    <property type="entry name" value="NLPC_P60"/>
    <property type="match status" value="1"/>
</dbReference>
<evidence type="ECO:0000256" key="4">
    <source>
        <dbReference type="ARBA" id="ARBA00022807"/>
    </source>
</evidence>
<evidence type="ECO:0000259" key="5">
    <source>
        <dbReference type="Pfam" id="PF00877"/>
    </source>
</evidence>
<evidence type="ECO:0000256" key="1">
    <source>
        <dbReference type="ARBA" id="ARBA00007074"/>
    </source>
</evidence>
<evidence type="ECO:0000256" key="2">
    <source>
        <dbReference type="ARBA" id="ARBA00022670"/>
    </source>
</evidence>
<evidence type="ECO:0000313" key="6">
    <source>
        <dbReference type="EMBL" id="MDH1339251.1"/>
    </source>
</evidence>
<dbReference type="SUPFAM" id="SSF54001">
    <property type="entry name" value="Cysteine proteinases"/>
    <property type="match status" value="1"/>
</dbReference>
<sequence>MAIYIGEGRFVHAPRRGTKVRIDRLNNSYWQRHFQLAKRVVPEA</sequence>
<dbReference type="Gene3D" id="3.90.1720.10">
    <property type="entry name" value="endopeptidase domain like (from Nostoc punctiforme)"/>
    <property type="match status" value="1"/>
</dbReference>
<evidence type="ECO:0000256" key="3">
    <source>
        <dbReference type="ARBA" id="ARBA00022801"/>
    </source>
</evidence>
<name>A0AA42QAG0_ECTOL</name>
<organism evidence="6 7">
    <name type="scientific">Ectopseudomonas oleovorans</name>
    <name type="common">Pseudomonas oleovorans</name>
    <dbReference type="NCBI Taxonomy" id="301"/>
    <lineage>
        <taxon>Bacteria</taxon>
        <taxon>Pseudomonadati</taxon>
        <taxon>Pseudomonadota</taxon>
        <taxon>Gammaproteobacteria</taxon>
        <taxon>Pseudomonadales</taxon>
        <taxon>Pseudomonadaceae</taxon>
        <taxon>Ectopseudomonas</taxon>
    </lineage>
</organism>
<comment type="caution">
    <text evidence="6">The sequence shown here is derived from an EMBL/GenBank/DDBJ whole genome shotgun (WGS) entry which is preliminary data.</text>
</comment>
<keyword evidence="2" id="KW-0645">Protease</keyword>
<dbReference type="AlphaFoldDB" id="A0AA42QAG0"/>
<comment type="similarity">
    <text evidence="1">Belongs to the peptidase C40 family.</text>
</comment>
<dbReference type="InterPro" id="IPR000064">
    <property type="entry name" value="NLP_P60_dom"/>
</dbReference>